<keyword evidence="7" id="KW-0460">Magnesium</keyword>
<dbReference type="CDD" id="cd05402">
    <property type="entry name" value="NT_PAP_TUTase"/>
    <property type="match status" value="1"/>
</dbReference>
<reference evidence="11" key="1">
    <citation type="submission" date="2023-01" db="EMBL/GenBank/DDBJ databases">
        <title>Metagenome sequencing of chrysophaentin producing Chrysophaeum taylorii.</title>
        <authorList>
            <person name="Davison J."/>
            <person name="Bewley C."/>
        </authorList>
    </citation>
    <scope>NUCLEOTIDE SEQUENCE</scope>
    <source>
        <strain evidence="11">NIES-1699</strain>
    </source>
</reference>
<keyword evidence="6" id="KW-0479">Metal-binding</keyword>
<dbReference type="InterPro" id="IPR002058">
    <property type="entry name" value="PAP_assoc"/>
</dbReference>
<feature type="domain" description="PAP-associated" evidence="9">
    <location>
        <begin position="305"/>
        <end position="360"/>
    </location>
</feature>
<dbReference type="InterPro" id="IPR054708">
    <property type="entry name" value="MTPAP-like_central"/>
</dbReference>
<evidence type="ECO:0000256" key="8">
    <source>
        <dbReference type="SAM" id="MobiDB-lite"/>
    </source>
</evidence>
<feature type="domain" description="Poly(A) RNA polymerase mitochondrial-like central palm" evidence="10">
    <location>
        <begin position="116"/>
        <end position="238"/>
    </location>
</feature>
<comment type="subcellular location">
    <subcellularLocation>
        <location evidence="3">Cytoplasm</location>
    </subcellularLocation>
</comment>
<dbReference type="GO" id="GO:0031123">
    <property type="term" value="P:RNA 3'-end processing"/>
    <property type="evidence" value="ECO:0007669"/>
    <property type="project" value="TreeGrafter"/>
</dbReference>
<dbReference type="Pfam" id="PF03828">
    <property type="entry name" value="PAP_assoc"/>
    <property type="match status" value="1"/>
</dbReference>
<keyword evidence="5" id="KW-0808">Transferase</keyword>
<evidence type="ECO:0000256" key="3">
    <source>
        <dbReference type="ARBA" id="ARBA00004496"/>
    </source>
</evidence>
<evidence type="ECO:0000256" key="2">
    <source>
        <dbReference type="ARBA" id="ARBA00001946"/>
    </source>
</evidence>
<feature type="region of interest" description="Disordered" evidence="8">
    <location>
        <begin position="420"/>
        <end position="470"/>
    </location>
</feature>
<dbReference type="Pfam" id="PF22600">
    <property type="entry name" value="MTPAP-like_central"/>
    <property type="match status" value="1"/>
</dbReference>
<dbReference type="GO" id="GO:0016779">
    <property type="term" value="F:nucleotidyltransferase activity"/>
    <property type="evidence" value="ECO:0007669"/>
    <property type="project" value="TreeGrafter"/>
</dbReference>
<feature type="compositionally biased region" description="Low complexity" evidence="8">
    <location>
        <begin position="451"/>
        <end position="470"/>
    </location>
</feature>
<feature type="compositionally biased region" description="Basic residues" evidence="8">
    <location>
        <begin position="440"/>
        <end position="450"/>
    </location>
</feature>
<dbReference type="PANTHER" id="PTHR12271">
    <property type="entry name" value="POLY A POLYMERASE CID PAP -RELATED"/>
    <property type="match status" value="1"/>
</dbReference>
<dbReference type="GO" id="GO:0005737">
    <property type="term" value="C:cytoplasm"/>
    <property type="evidence" value="ECO:0007669"/>
    <property type="project" value="UniProtKB-SubCell"/>
</dbReference>
<organism evidence="11 12">
    <name type="scientific">Chrysophaeum taylorii</name>
    <dbReference type="NCBI Taxonomy" id="2483200"/>
    <lineage>
        <taxon>Eukaryota</taxon>
        <taxon>Sar</taxon>
        <taxon>Stramenopiles</taxon>
        <taxon>Ochrophyta</taxon>
        <taxon>Pelagophyceae</taxon>
        <taxon>Pelagomonadales</taxon>
        <taxon>Pelagomonadaceae</taxon>
        <taxon>Chrysophaeum</taxon>
    </lineage>
</organism>
<keyword evidence="12" id="KW-1185">Reference proteome</keyword>
<dbReference type="Gene3D" id="1.10.1410.10">
    <property type="match status" value="1"/>
</dbReference>
<feature type="compositionally biased region" description="Pro residues" evidence="8">
    <location>
        <begin position="427"/>
        <end position="436"/>
    </location>
</feature>
<evidence type="ECO:0000256" key="7">
    <source>
        <dbReference type="ARBA" id="ARBA00022842"/>
    </source>
</evidence>
<comment type="caution">
    <text evidence="11">The sequence shown here is derived from an EMBL/GenBank/DDBJ whole genome shotgun (WGS) entry which is preliminary data.</text>
</comment>
<dbReference type="Proteomes" id="UP001230188">
    <property type="component" value="Unassembled WGS sequence"/>
</dbReference>
<evidence type="ECO:0000256" key="5">
    <source>
        <dbReference type="ARBA" id="ARBA00022679"/>
    </source>
</evidence>
<evidence type="ECO:0000259" key="9">
    <source>
        <dbReference type="Pfam" id="PF03828"/>
    </source>
</evidence>
<evidence type="ECO:0000256" key="6">
    <source>
        <dbReference type="ARBA" id="ARBA00022723"/>
    </source>
</evidence>
<evidence type="ECO:0000259" key="10">
    <source>
        <dbReference type="Pfam" id="PF22600"/>
    </source>
</evidence>
<evidence type="ECO:0000313" key="12">
    <source>
        <dbReference type="Proteomes" id="UP001230188"/>
    </source>
</evidence>
<dbReference type="GO" id="GO:0046872">
    <property type="term" value="F:metal ion binding"/>
    <property type="evidence" value="ECO:0007669"/>
    <property type="project" value="UniProtKB-KW"/>
</dbReference>
<dbReference type="EMBL" id="JAQMWT010000314">
    <property type="protein sequence ID" value="KAJ8605508.1"/>
    <property type="molecule type" value="Genomic_DNA"/>
</dbReference>
<evidence type="ECO:0000256" key="1">
    <source>
        <dbReference type="ARBA" id="ARBA00001936"/>
    </source>
</evidence>
<sequence>MEDSDSVCEALLDDNNPQRLLNAVEKAWGCVAPRDIHLSLLRTAAIKTQNAAAAGTRKNEKTAKKLKTALARTRLMICQREEGAMLSPRSAVLPQPRAADGVLRAIFARLVAREPKKKIDDVRERCERALRARWPDATCEVFGSRRSSLATRNSDVDVCAIIPDEEKTESTAGKKRAAAAFAIERCLRDSPDFADVRAIARARVPVVKARDARTSLGVDVVVNNEIALRNSTLLGQYAAEDARARTLIILVKAWARRRLDDAQGGGLSSYAHAILAVHTLLRCRVVPNLLEDRPARLDDRRLGVAHLLYDHFRFLATNFDFFSDSISARTASLFPKSSWIDHLKNPPKAWRLSIEDPYEHLHSPRPHDLGDVMTLKGMDQLQAELDRAMDLLSHPDPNNTLASLFQDRFNAARIPRSIEPTRLLPHQHPPPPPPPPRETRTRRRRRRRGKPAPAAEENNNNNNVSIPVNN</sequence>
<protein>
    <recommendedName>
        <fullName evidence="13">Polymerase nucleotidyl transferase domain-containing protein</fullName>
    </recommendedName>
</protein>
<keyword evidence="4" id="KW-0963">Cytoplasm</keyword>
<evidence type="ECO:0008006" key="13">
    <source>
        <dbReference type="Google" id="ProtNLM"/>
    </source>
</evidence>
<evidence type="ECO:0000313" key="11">
    <source>
        <dbReference type="EMBL" id="KAJ8605508.1"/>
    </source>
</evidence>
<dbReference type="SUPFAM" id="SSF81301">
    <property type="entry name" value="Nucleotidyltransferase"/>
    <property type="match status" value="1"/>
</dbReference>
<gene>
    <name evidence="11" type="ORF">CTAYLR_000039</name>
</gene>
<accession>A0AAD7UIC4</accession>
<evidence type="ECO:0000256" key="4">
    <source>
        <dbReference type="ARBA" id="ARBA00022490"/>
    </source>
</evidence>
<dbReference type="PANTHER" id="PTHR12271:SF40">
    <property type="entry name" value="POLY(A) RNA POLYMERASE GLD2"/>
    <property type="match status" value="1"/>
</dbReference>
<dbReference type="AlphaFoldDB" id="A0AAD7UIC4"/>
<comment type="cofactor">
    <cofactor evidence="1">
        <name>Mn(2+)</name>
        <dbReference type="ChEBI" id="CHEBI:29035"/>
    </cofactor>
</comment>
<comment type="cofactor">
    <cofactor evidence="2">
        <name>Mg(2+)</name>
        <dbReference type="ChEBI" id="CHEBI:18420"/>
    </cofactor>
</comment>
<dbReference type="Gene3D" id="3.30.460.10">
    <property type="entry name" value="Beta Polymerase, domain 2"/>
    <property type="match status" value="1"/>
</dbReference>
<dbReference type="InterPro" id="IPR043519">
    <property type="entry name" value="NT_sf"/>
</dbReference>
<name>A0AAD7UIC4_9STRA</name>
<proteinExistence type="predicted"/>
<dbReference type="SUPFAM" id="SSF81631">
    <property type="entry name" value="PAP/OAS1 substrate-binding domain"/>
    <property type="match status" value="1"/>
</dbReference>